<protein>
    <submittedName>
        <fullName evidence="2">Uncharacterized protein</fullName>
    </submittedName>
</protein>
<reference evidence="2" key="1">
    <citation type="submission" date="2017-01" db="EMBL/GenBank/DDBJ databases">
        <authorList>
            <person name="Lo R."/>
        </authorList>
    </citation>
    <scope>NUCLEOTIDE SEQUENCE</scope>
    <source>
        <strain evidence="2">537</strain>
    </source>
</reference>
<evidence type="ECO:0000313" key="2">
    <source>
        <dbReference type="EMBL" id="PFG88457.1"/>
    </source>
</evidence>
<gene>
    <name evidence="2" type="ORF">BW154_02895</name>
</gene>
<keyword evidence="1" id="KW-0812">Transmembrane</keyword>
<evidence type="ECO:0000313" key="3">
    <source>
        <dbReference type="Proteomes" id="UP000225275"/>
    </source>
</evidence>
<keyword evidence="1" id="KW-1133">Transmembrane helix</keyword>
<accession>A0AAP8JDE9</accession>
<feature type="transmembrane region" description="Helical" evidence="1">
    <location>
        <begin position="20"/>
        <end position="36"/>
    </location>
</feature>
<dbReference type="EMBL" id="MTJS01000002">
    <property type="protein sequence ID" value="PFG88457.1"/>
    <property type="molecule type" value="Genomic_DNA"/>
</dbReference>
<organism evidence="2 3">
    <name type="scientific">Lactococcus lactis</name>
    <dbReference type="NCBI Taxonomy" id="1358"/>
    <lineage>
        <taxon>Bacteria</taxon>
        <taxon>Bacillati</taxon>
        <taxon>Bacillota</taxon>
        <taxon>Bacilli</taxon>
        <taxon>Lactobacillales</taxon>
        <taxon>Streptococcaceae</taxon>
        <taxon>Lactococcus</taxon>
    </lineage>
</organism>
<dbReference type="Proteomes" id="UP000225275">
    <property type="component" value="Unassembled WGS sequence"/>
</dbReference>
<dbReference type="RefSeq" id="WP_098393233.1">
    <property type="nucleotide sequence ID" value="NZ_JAOWLS010000006.1"/>
</dbReference>
<name>A0AAP8JDE9_9LACT</name>
<reference evidence="2" key="2">
    <citation type="journal article" date="2018" name="Food Control">
        <title>Characterization of Lactococcus lactis isolates from herbs, fruits and vegetables for use as biopreservatives against Listeria monocytogenes in cheese.</title>
        <authorList>
            <person name="Ho V."/>
            <person name="Lo R."/>
            <person name="Bansal N."/>
            <person name="Turner M.S."/>
        </authorList>
    </citation>
    <scope>NUCLEOTIDE SEQUENCE</scope>
    <source>
        <strain evidence="2">537</strain>
    </source>
</reference>
<sequence>MSDKKYYVFLSPLNNGNKPFFQLISFGFMGELFGFAKCNTKNKNGRYENKYSRFTKSELAEIMGGALYKGHEATAEWNELEHYDWDYNPYLDKYEWINPLIELVPVEDGE</sequence>
<keyword evidence="1" id="KW-0472">Membrane</keyword>
<proteinExistence type="predicted"/>
<comment type="caution">
    <text evidence="2">The sequence shown here is derived from an EMBL/GenBank/DDBJ whole genome shotgun (WGS) entry which is preliminary data.</text>
</comment>
<evidence type="ECO:0000256" key="1">
    <source>
        <dbReference type="SAM" id="Phobius"/>
    </source>
</evidence>
<dbReference type="AlphaFoldDB" id="A0AAP8JDE9"/>